<proteinExistence type="predicted"/>
<evidence type="ECO:0000313" key="2">
    <source>
        <dbReference type="Proteomes" id="UP000248482"/>
    </source>
</evidence>
<feature type="region of interest" description="Disordered" evidence="1">
    <location>
        <begin position="280"/>
        <end position="302"/>
    </location>
</feature>
<reference evidence="3" key="1">
    <citation type="submission" date="2025-08" db="UniProtKB">
        <authorList>
            <consortium name="RefSeq"/>
        </authorList>
    </citation>
    <scope>IDENTIFICATION</scope>
    <source>
        <tissue evidence="3">Blood</tissue>
    </source>
</reference>
<feature type="compositionally biased region" description="Low complexity" evidence="1">
    <location>
        <begin position="293"/>
        <end position="302"/>
    </location>
</feature>
<dbReference type="AlphaFoldDB" id="A0A2Y9K857"/>
<evidence type="ECO:0000313" key="3">
    <source>
        <dbReference type="RefSeq" id="XP_022365680.1"/>
    </source>
</evidence>
<dbReference type="RefSeq" id="XP_022365680.1">
    <property type="nucleotide sequence ID" value="XM_022509972.1"/>
</dbReference>
<dbReference type="GeneID" id="111151774"/>
<accession>A0A2Y9K857</accession>
<sequence>MDFWSREVGIGACSVHSTHRPGIAVLPGAVHLPHENGERKRCLVWYPLSPYHILGATCASERSWQKASPPGSWGSPQLSLRRPGKTRHRQRLLPAVQRPLEERFSTSKYLHPGTRSQRSARVTAHRLSHPAGLWDTASGPPTRPQQTCDGRCPSANGSHRLGFLWPCSRLHSTEATWSPRGWCLPFWGVCLQEGGLGTSLLRQGEKGRTVGAAARRVPRPLQRSPLWEIPSFLHFQVLVDGLVLAAEGGIRAGRQAEVTPGLTTQQRRCRDAGKVRSLRPRGVSSVLREGKAAAEAGPAAHG</sequence>
<feature type="region of interest" description="Disordered" evidence="1">
    <location>
        <begin position="65"/>
        <end position="89"/>
    </location>
</feature>
<organism evidence="2 3">
    <name type="scientific">Enhydra lutris kenyoni</name>
    <name type="common">northern sea otter</name>
    <dbReference type="NCBI Taxonomy" id="391180"/>
    <lineage>
        <taxon>Eukaryota</taxon>
        <taxon>Metazoa</taxon>
        <taxon>Chordata</taxon>
        <taxon>Craniata</taxon>
        <taxon>Vertebrata</taxon>
        <taxon>Euteleostomi</taxon>
        <taxon>Mammalia</taxon>
        <taxon>Eutheria</taxon>
        <taxon>Laurasiatheria</taxon>
        <taxon>Carnivora</taxon>
        <taxon>Caniformia</taxon>
        <taxon>Musteloidea</taxon>
        <taxon>Mustelidae</taxon>
        <taxon>Lutrinae</taxon>
        <taxon>Enhydra</taxon>
    </lineage>
</organism>
<feature type="region of interest" description="Disordered" evidence="1">
    <location>
        <begin position="111"/>
        <end position="151"/>
    </location>
</feature>
<keyword evidence="2" id="KW-1185">Reference proteome</keyword>
<evidence type="ECO:0000256" key="1">
    <source>
        <dbReference type="SAM" id="MobiDB-lite"/>
    </source>
</evidence>
<dbReference type="KEGG" id="elk:111151774"/>
<gene>
    <name evidence="3" type="primary">LOC111151774</name>
</gene>
<dbReference type="Proteomes" id="UP000248482">
    <property type="component" value="Unplaced"/>
</dbReference>
<name>A0A2Y9K857_ENHLU</name>
<protein>
    <submittedName>
        <fullName evidence="3">Uncharacterized protein LOC111151774</fullName>
    </submittedName>
</protein>